<feature type="binding site" evidence="12">
    <location>
        <position position="84"/>
    </location>
    <ligand>
        <name>Na(+)</name>
        <dbReference type="ChEBI" id="CHEBI:29101"/>
        <note>structural</note>
    </ligand>
</feature>
<keyword evidence="9 12" id="KW-0407">Ion channel</keyword>
<evidence type="ECO:0000256" key="7">
    <source>
        <dbReference type="ARBA" id="ARBA00023065"/>
    </source>
</evidence>
<feature type="transmembrane region" description="Helical" evidence="12">
    <location>
        <begin position="102"/>
        <end position="126"/>
    </location>
</feature>
<comment type="function">
    <text evidence="12">Fluoride-specific ion channel. Important for reducing fluoride concentration in the cell, thus reducing its toxicity.</text>
</comment>
<keyword evidence="8 12" id="KW-0472">Membrane</keyword>
<dbReference type="NCBIfam" id="TIGR00494">
    <property type="entry name" value="crcB"/>
    <property type="match status" value="1"/>
</dbReference>
<gene>
    <name evidence="12 13" type="primary">crcB</name>
    <name evidence="12" type="synonym">fluC</name>
    <name evidence="13" type="ORF">V5F32_21710</name>
</gene>
<keyword evidence="5 12" id="KW-1133">Transmembrane helix</keyword>
<comment type="catalytic activity">
    <reaction evidence="11">
        <text>fluoride(in) = fluoride(out)</text>
        <dbReference type="Rhea" id="RHEA:76159"/>
        <dbReference type="ChEBI" id="CHEBI:17051"/>
    </reaction>
    <physiologicalReaction direction="left-to-right" evidence="11">
        <dbReference type="Rhea" id="RHEA:76160"/>
    </physiologicalReaction>
</comment>
<feature type="transmembrane region" description="Helical" evidence="12">
    <location>
        <begin position="42"/>
        <end position="61"/>
    </location>
</feature>
<proteinExistence type="inferred from homology"/>
<keyword evidence="4 12" id="KW-0812">Transmembrane</keyword>
<dbReference type="NCBIfam" id="NF010791">
    <property type="entry name" value="PRK14195.1"/>
    <property type="match status" value="1"/>
</dbReference>
<comment type="activity regulation">
    <text evidence="12">Na(+) is not transported, but it plays an essential structural role and its presence is essential for fluoride channel function.</text>
</comment>
<organism evidence="13 14">
    <name type="scientific">Xanthobacter oligotrophicus</name>
    <dbReference type="NCBI Taxonomy" id="2607286"/>
    <lineage>
        <taxon>Bacteria</taxon>
        <taxon>Pseudomonadati</taxon>
        <taxon>Pseudomonadota</taxon>
        <taxon>Alphaproteobacteria</taxon>
        <taxon>Hyphomicrobiales</taxon>
        <taxon>Xanthobacteraceae</taxon>
        <taxon>Xanthobacter</taxon>
    </lineage>
</organism>
<evidence type="ECO:0000313" key="13">
    <source>
        <dbReference type="EMBL" id="MFG1374804.1"/>
    </source>
</evidence>
<dbReference type="PANTHER" id="PTHR28259">
    <property type="entry name" value="FLUORIDE EXPORT PROTEIN 1-RELATED"/>
    <property type="match status" value="1"/>
</dbReference>
<evidence type="ECO:0000256" key="6">
    <source>
        <dbReference type="ARBA" id="ARBA00023053"/>
    </source>
</evidence>
<feature type="transmembrane region" description="Helical" evidence="12">
    <location>
        <begin position="73"/>
        <end position="96"/>
    </location>
</feature>
<feature type="binding site" evidence="12">
    <location>
        <position position="81"/>
    </location>
    <ligand>
        <name>Na(+)</name>
        <dbReference type="ChEBI" id="CHEBI:29101"/>
        <note>structural</note>
    </ligand>
</feature>
<sequence>MTFILPPALVVFLGAGLGGVVRHVVNMTVPKLLGTSFPFATFLINVSGSFIMGLIVGYLAFKDGEFWNQTMRLFLTTGILGGYTTFSTFSLDFFLLMERGAYGSALAYVVGSVALAFIAVFVGIAVMRALT</sequence>
<evidence type="ECO:0000256" key="3">
    <source>
        <dbReference type="ARBA" id="ARBA00022519"/>
    </source>
</evidence>
<dbReference type="InterPro" id="IPR003691">
    <property type="entry name" value="FluC"/>
</dbReference>
<dbReference type="EMBL" id="JBAFVH010000016">
    <property type="protein sequence ID" value="MFG1374804.1"/>
    <property type="molecule type" value="Genomic_DNA"/>
</dbReference>
<keyword evidence="12" id="KW-0813">Transport</keyword>
<keyword evidence="2 12" id="KW-1003">Cell membrane</keyword>
<keyword evidence="6 12" id="KW-0915">Sodium</keyword>
<evidence type="ECO:0000313" key="14">
    <source>
        <dbReference type="Proteomes" id="UP001604002"/>
    </source>
</evidence>
<evidence type="ECO:0000256" key="10">
    <source>
        <dbReference type="ARBA" id="ARBA00035120"/>
    </source>
</evidence>
<evidence type="ECO:0000256" key="5">
    <source>
        <dbReference type="ARBA" id="ARBA00022989"/>
    </source>
</evidence>
<keyword evidence="7 12" id="KW-0406">Ion transport</keyword>
<dbReference type="Pfam" id="PF02537">
    <property type="entry name" value="CRCB"/>
    <property type="match status" value="1"/>
</dbReference>
<protein>
    <recommendedName>
        <fullName evidence="12">Fluoride-specific ion channel FluC</fullName>
    </recommendedName>
</protein>
<evidence type="ECO:0000256" key="8">
    <source>
        <dbReference type="ARBA" id="ARBA00023136"/>
    </source>
</evidence>
<comment type="caution">
    <text evidence="13">The sequence shown here is derived from an EMBL/GenBank/DDBJ whole genome shotgun (WGS) entry which is preliminary data.</text>
</comment>
<dbReference type="RefSeq" id="WP_393994381.1">
    <property type="nucleotide sequence ID" value="NZ_JBAFVH010000016.1"/>
</dbReference>
<dbReference type="PANTHER" id="PTHR28259:SF1">
    <property type="entry name" value="FLUORIDE EXPORT PROTEIN 1-RELATED"/>
    <property type="match status" value="1"/>
</dbReference>
<evidence type="ECO:0000256" key="12">
    <source>
        <dbReference type="HAMAP-Rule" id="MF_00454"/>
    </source>
</evidence>
<reference evidence="13 14" key="1">
    <citation type="submission" date="2024-02" db="EMBL/GenBank/DDBJ databases">
        <title>Expansion and revision of Xanthobacter and proposal of Roseixanthobacter gen. nov.</title>
        <authorList>
            <person name="Soltysiak M.P.M."/>
            <person name="Jalihal A."/>
            <person name="Ory A."/>
            <person name="Chrisophersen C."/>
            <person name="Lee A.D."/>
            <person name="Boulton J."/>
            <person name="Springer M."/>
        </authorList>
    </citation>
    <scope>NUCLEOTIDE SEQUENCE [LARGE SCALE GENOMIC DNA]</scope>
    <source>
        <strain evidence="13 14">23A</strain>
    </source>
</reference>
<comment type="similarity">
    <text evidence="10 12">Belongs to the fluoride channel Fluc/FEX (TC 1.A.43) family.</text>
</comment>
<dbReference type="Proteomes" id="UP001604002">
    <property type="component" value="Unassembled WGS sequence"/>
</dbReference>
<evidence type="ECO:0000256" key="9">
    <source>
        <dbReference type="ARBA" id="ARBA00023303"/>
    </source>
</evidence>
<comment type="subcellular location">
    <subcellularLocation>
        <location evidence="1 12">Cell membrane</location>
        <topology evidence="1 12">Multi-pass membrane protein</topology>
    </subcellularLocation>
</comment>
<keyword evidence="12" id="KW-0479">Metal-binding</keyword>
<keyword evidence="3" id="KW-0997">Cell inner membrane</keyword>
<keyword evidence="14" id="KW-1185">Reference proteome</keyword>
<dbReference type="NCBIfam" id="NF010794">
    <property type="entry name" value="PRK14198.1"/>
    <property type="match status" value="1"/>
</dbReference>
<name>A0ABW7A1A2_9HYPH</name>
<dbReference type="HAMAP" id="MF_00454">
    <property type="entry name" value="FluC"/>
    <property type="match status" value="1"/>
</dbReference>
<evidence type="ECO:0000256" key="11">
    <source>
        <dbReference type="ARBA" id="ARBA00035585"/>
    </source>
</evidence>
<accession>A0ABW7A1A2</accession>
<evidence type="ECO:0000256" key="2">
    <source>
        <dbReference type="ARBA" id="ARBA00022475"/>
    </source>
</evidence>
<evidence type="ECO:0000256" key="4">
    <source>
        <dbReference type="ARBA" id="ARBA00022692"/>
    </source>
</evidence>
<evidence type="ECO:0000256" key="1">
    <source>
        <dbReference type="ARBA" id="ARBA00004651"/>
    </source>
</evidence>